<keyword evidence="4" id="KW-1185">Reference proteome</keyword>
<dbReference type="EMBL" id="RKQG01000005">
    <property type="protein sequence ID" value="RPE26934.1"/>
    <property type="molecule type" value="Genomic_DNA"/>
</dbReference>
<evidence type="ECO:0000313" key="3">
    <source>
        <dbReference type="EMBL" id="RPE26934.1"/>
    </source>
</evidence>
<name>A0A3N4RSD7_9ACTN</name>
<dbReference type="Pfam" id="PF01814">
    <property type="entry name" value="Hemerythrin"/>
    <property type="match status" value="1"/>
</dbReference>
<evidence type="ECO:0000313" key="2">
    <source>
        <dbReference type="EMBL" id="ROR34056.1"/>
    </source>
</evidence>
<dbReference type="OrthoDB" id="5197650at2"/>
<dbReference type="EMBL" id="RJVJ01000004">
    <property type="protein sequence ID" value="ROR34056.1"/>
    <property type="molecule type" value="Genomic_DNA"/>
</dbReference>
<evidence type="ECO:0000313" key="5">
    <source>
        <dbReference type="Proteomes" id="UP000267408"/>
    </source>
</evidence>
<dbReference type="Proteomes" id="UP000266906">
    <property type="component" value="Unassembled WGS sequence"/>
</dbReference>
<dbReference type="AlphaFoldDB" id="A0A3N4RSD7"/>
<proteinExistence type="predicted"/>
<dbReference type="Gene3D" id="1.20.120.520">
    <property type="entry name" value="nmb1532 protein domain like"/>
    <property type="match status" value="1"/>
</dbReference>
<feature type="domain" description="Hemerythrin-like" evidence="1">
    <location>
        <begin position="12"/>
        <end position="139"/>
    </location>
</feature>
<protein>
    <submittedName>
        <fullName evidence="3">Hemerythrin HHE cation binding domain-containing protein</fullName>
    </submittedName>
</protein>
<gene>
    <name evidence="3" type="ORF">EDD38_7571</name>
    <name evidence="2" type="ORF">EDD39_7617</name>
</gene>
<sequence length="211" mass="23286">MTTTFKHDFTMMFVIHDALRRELELLARTTARTTDDPRRLVASAAGWEMFKQYLHVHHGAEDDALWPQVREALAERPADLAVVEAMEAEHATIDPLLDGVDAVLADPARAAELGDLVDALVTGLTGHFKHEEEAALPLIDSVATPQLLQGFGQAHTARIGEGTPRYLPWLLDGTSRQNTEAILGILPPPVRGLYNDVWVPAYGKLERWPSA</sequence>
<dbReference type="RefSeq" id="WP_123564162.1">
    <property type="nucleotide sequence ID" value="NZ_JBEYIY010000023.1"/>
</dbReference>
<evidence type="ECO:0000313" key="4">
    <source>
        <dbReference type="Proteomes" id="UP000266906"/>
    </source>
</evidence>
<reference evidence="4 5" key="1">
    <citation type="submission" date="2018-11" db="EMBL/GenBank/DDBJ databases">
        <title>Sequencing the genomes of 1000 actinobacteria strains.</title>
        <authorList>
            <person name="Klenk H.-P."/>
        </authorList>
    </citation>
    <scope>NUCLEOTIDE SEQUENCE [LARGE SCALE GENOMIC DNA]</scope>
    <source>
        <strain evidence="2 5">DSM 44780</strain>
        <strain evidence="3 4">DSM 44781</strain>
    </source>
</reference>
<comment type="caution">
    <text evidence="3">The sequence shown here is derived from an EMBL/GenBank/DDBJ whole genome shotgun (WGS) entry which is preliminary data.</text>
</comment>
<accession>A0A8G1X7U4</accession>
<dbReference type="InterPro" id="IPR012312">
    <property type="entry name" value="Hemerythrin-like"/>
</dbReference>
<accession>A0A3N4RSD7</accession>
<organism evidence="3 4">
    <name type="scientific">Kitasatospora cineracea</name>
    <dbReference type="NCBI Taxonomy" id="88074"/>
    <lineage>
        <taxon>Bacteria</taxon>
        <taxon>Bacillati</taxon>
        <taxon>Actinomycetota</taxon>
        <taxon>Actinomycetes</taxon>
        <taxon>Kitasatosporales</taxon>
        <taxon>Streptomycetaceae</taxon>
        <taxon>Kitasatospora</taxon>
    </lineage>
</organism>
<dbReference type="CDD" id="cd12108">
    <property type="entry name" value="Hr-like"/>
    <property type="match status" value="1"/>
</dbReference>
<evidence type="ECO:0000259" key="1">
    <source>
        <dbReference type="Pfam" id="PF01814"/>
    </source>
</evidence>
<dbReference type="Proteomes" id="UP000267408">
    <property type="component" value="Unassembled WGS sequence"/>
</dbReference>